<dbReference type="Pfam" id="PF01757">
    <property type="entry name" value="Acyl_transf_3"/>
    <property type="match status" value="1"/>
</dbReference>
<dbReference type="Proteomes" id="UP001057702">
    <property type="component" value="Unassembled WGS sequence"/>
</dbReference>
<protein>
    <submittedName>
        <fullName evidence="4">Acyltransferase</fullName>
    </submittedName>
</protein>
<feature type="transmembrane region" description="Helical" evidence="2">
    <location>
        <begin position="333"/>
        <end position="357"/>
    </location>
</feature>
<feature type="domain" description="Acyltransferase 3" evidence="3">
    <location>
        <begin position="36"/>
        <end position="357"/>
    </location>
</feature>
<dbReference type="EMBL" id="JANFNG010000028">
    <property type="protein sequence ID" value="MCQ4083957.1"/>
    <property type="molecule type" value="Genomic_DNA"/>
</dbReference>
<organism evidence="4 5">
    <name type="scientific">Streptomyces humicola</name>
    <dbReference type="NCBI Taxonomy" id="2953240"/>
    <lineage>
        <taxon>Bacteria</taxon>
        <taxon>Bacillati</taxon>
        <taxon>Actinomycetota</taxon>
        <taxon>Actinomycetes</taxon>
        <taxon>Kitasatosporales</taxon>
        <taxon>Streptomycetaceae</taxon>
        <taxon>Streptomyces</taxon>
    </lineage>
</organism>
<evidence type="ECO:0000313" key="4">
    <source>
        <dbReference type="EMBL" id="MCQ4083957.1"/>
    </source>
</evidence>
<evidence type="ECO:0000259" key="3">
    <source>
        <dbReference type="Pfam" id="PF01757"/>
    </source>
</evidence>
<dbReference type="InterPro" id="IPR002656">
    <property type="entry name" value="Acyl_transf_3_dom"/>
</dbReference>
<dbReference type="GO" id="GO:0016746">
    <property type="term" value="F:acyltransferase activity"/>
    <property type="evidence" value="ECO:0007669"/>
    <property type="project" value="UniProtKB-KW"/>
</dbReference>
<keyword evidence="4" id="KW-0808">Transferase</keyword>
<feature type="transmembrane region" description="Helical" evidence="2">
    <location>
        <begin position="188"/>
        <end position="206"/>
    </location>
</feature>
<name>A0ABT1Q1Z7_9ACTN</name>
<dbReference type="InterPro" id="IPR050879">
    <property type="entry name" value="Acyltransferase_3"/>
</dbReference>
<evidence type="ECO:0000256" key="2">
    <source>
        <dbReference type="SAM" id="Phobius"/>
    </source>
</evidence>
<keyword evidence="2" id="KW-0472">Membrane</keyword>
<comment type="caution">
    <text evidence="4">The sequence shown here is derived from an EMBL/GenBank/DDBJ whole genome shotgun (WGS) entry which is preliminary data.</text>
</comment>
<gene>
    <name evidence="4" type="ORF">NGB36_26065</name>
</gene>
<dbReference type="RefSeq" id="WP_255922993.1">
    <property type="nucleotide sequence ID" value="NZ_JANFNG010000028.1"/>
</dbReference>
<feature type="transmembrane region" description="Helical" evidence="2">
    <location>
        <begin position="110"/>
        <end position="129"/>
    </location>
</feature>
<proteinExistence type="predicted"/>
<feature type="transmembrane region" description="Helical" evidence="2">
    <location>
        <begin position="301"/>
        <end position="321"/>
    </location>
</feature>
<evidence type="ECO:0000313" key="5">
    <source>
        <dbReference type="Proteomes" id="UP001057702"/>
    </source>
</evidence>
<evidence type="ECO:0000256" key="1">
    <source>
        <dbReference type="SAM" id="MobiDB-lite"/>
    </source>
</evidence>
<feature type="transmembrane region" description="Helical" evidence="2">
    <location>
        <begin position="66"/>
        <end position="89"/>
    </location>
</feature>
<feature type="compositionally biased region" description="Low complexity" evidence="1">
    <location>
        <begin position="1"/>
        <end position="16"/>
    </location>
</feature>
<sequence length="391" mass="42248">MSAPAAAGAPGHATGPVRAERTEPGGHGGSRPPLPSLTGLRWLAALLVFGLHIDLAGYFGGRGGKVASWAFASGDTGVSFFFILSGFILMWSARPQDRATRFWRRRIARIYPVHLVTAGLALLMAYTVMPYMKPTGQETVANLLLVHSWTYSWRETLNPVSWSLACEAFFYALFPLIAFLLRHSSARAAAAIAGLSALAAVFMPFVNTQFGLGWNDYYYPPARLPEFVLGVALARLMLLDRWRGPGLKTSLAITVVGYFLAPELGGDHHAVGPLLGFALLIPAAARADLTGAASLWRRPVLVRLGELSFAFYMIHLLAIRFGERLFHAYSPRLPVLSALGATAAALAASLALSWLLYAGVERPGRRLLLLRGRRSPADSPATAARADRSRG</sequence>
<keyword evidence="2" id="KW-0812">Transmembrane</keyword>
<accession>A0ABT1Q1Z7</accession>
<feature type="region of interest" description="Disordered" evidence="1">
    <location>
        <begin position="1"/>
        <end position="33"/>
    </location>
</feature>
<dbReference type="PANTHER" id="PTHR23028">
    <property type="entry name" value="ACETYLTRANSFERASE"/>
    <property type="match status" value="1"/>
</dbReference>
<dbReference type="PANTHER" id="PTHR23028:SF53">
    <property type="entry name" value="ACYL_TRANSF_3 DOMAIN-CONTAINING PROTEIN"/>
    <property type="match status" value="1"/>
</dbReference>
<keyword evidence="4" id="KW-0012">Acyltransferase</keyword>
<reference evidence="4" key="1">
    <citation type="submission" date="2022-06" db="EMBL/GenBank/DDBJ databases">
        <title>Draft genome sequence of Streptomyces sp. RB6PN25 isolated from peat swamp forest in Thailand.</title>
        <authorList>
            <person name="Duangmal K."/>
            <person name="Klaysubun C."/>
        </authorList>
    </citation>
    <scope>NUCLEOTIDE SEQUENCE</scope>
    <source>
        <strain evidence="4">RB6PN25</strain>
    </source>
</reference>
<keyword evidence="5" id="KW-1185">Reference proteome</keyword>
<feature type="transmembrane region" description="Helical" evidence="2">
    <location>
        <begin position="160"/>
        <end position="181"/>
    </location>
</feature>
<feature type="transmembrane region" description="Helical" evidence="2">
    <location>
        <begin position="270"/>
        <end position="289"/>
    </location>
</feature>
<keyword evidence="2" id="KW-1133">Transmembrane helix</keyword>